<dbReference type="AlphaFoldDB" id="A0A2T2N3M7"/>
<feature type="compositionally biased region" description="Polar residues" evidence="1">
    <location>
        <begin position="1"/>
        <end position="37"/>
    </location>
</feature>
<name>A0A2T2N3M7_CORCC</name>
<proteinExistence type="predicted"/>
<dbReference type="EMBL" id="KZ678151">
    <property type="protein sequence ID" value="PSN60043.1"/>
    <property type="molecule type" value="Genomic_DNA"/>
</dbReference>
<feature type="region of interest" description="Disordered" evidence="1">
    <location>
        <begin position="211"/>
        <end position="235"/>
    </location>
</feature>
<gene>
    <name evidence="2" type="ORF">BS50DRAFT_626326</name>
</gene>
<feature type="region of interest" description="Disordered" evidence="1">
    <location>
        <begin position="1"/>
        <end position="149"/>
    </location>
</feature>
<dbReference type="Proteomes" id="UP000240883">
    <property type="component" value="Unassembled WGS sequence"/>
</dbReference>
<organism evidence="2 3">
    <name type="scientific">Corynespora cassiicola Philippines</name>
    <dbReference type="NCBI Taxonomy" id="1448308"/>
    <lineage>
        <taxon>Eukaryota</taxon>
        <taxon>Fungi</taxon>
        <taxon>Dikarya</taxon>
        <taxon>Ascomycota</taxon>
        <taxon>Pezizomycotina</taxon>
        <taxon>Dothideomycetes</taxon>
        <taxon>Pleosporomycetidae</taxon>
        <taxon>Pleosporales</taxon>
        <taxon>Corynesporascaceae</taxon>
        <taxon>Corynespora</taxon>
    </lineage>
</organism>
<feature type="compositionally biased region" description="Pro residues" evidence="1">
    <location>
        <begin position="101"/>
        <end position="110"/>
    </location>
</feature>
<accession>A0A2T2N3M7</accession>
<sequence>MVTGSNLSPNPFNQDSTARARLSNQGYTAGSFVQTPQVPGINRKRQHTFDLSDSDNEIYSPTPKAKAKANPQRKSDPASLLGAPRPIKRNRHGMMVLEPDPALPHTPPRPSARSIPSTPPRPMPKRTFTGLPPVSSAGESPSRAAKARAEGRIKEHFTLDAEWMEKSEEEQAREFERTSGRDGSVVLYGREQFLRDRMMGDRWVARNGTAGVDRSGVVDGEGMKVVGDEGSEFEI</sequence>
<evidence type="ECO:0000313" key="2">
    <source>
        <dbReference type="EMBL" id="PSN60043.1"/>
    </source>
</evidence>
<protein>
    <submittedName>
        <fullName evidence="2">Uncharacterized protein</fullName>
    </submittedName>
</protein>
<reference evidence="2 3" key="1">
    <citation type="journal article" date="2018" name="Front. Microbiol.">
        <title>Genome-Wide Analysis of Corynespora cassiicola Leaf Fall Disease Putative Effectors.</title>
        <authorList>
            <person name="Lopez D."/>
            <person name="Ribeiro S."/>
            <person name="Label P."/>
            <person name="Fumanal B."/>
            <person name="Venisse J.S."/>
            <person name="Kohler A."/>
            <person name="de Oliveira R.R."/>
            <person name="Labutti K."/>
            <person name="Lipzen A."/>
            <person name="Lail K."/>
            <person name="Bauer D."/>
            <person name="Ohm R.A."/>
            <person name="Barry K.W."/>
            <person name="Spatafora J."/>
            <person name="Grigoriev I.V."/>
            <person name="Martin F.M."/>
            <person name="Pujade-Renaud V."/>
        </authorList>
    </citation>
    <scope>NUCLEOTIDE SEQUENCE [LARGE SCALE GENOMIC DNA]</scope>
    <source>
        <strain evidence="2 3">Philippines</strain>
    </source>
</reference>
<keyword evidence="3" id="KW-1185">Reference proteome</keyword>
<evidence type="ECO:0000256" key="1">
    <source>
        <dbReference type="SAM" id="MobiDB-lite"/>
    </source>
</evidence>
<evidence type="ECO:0000313" key="3">
    <source>
        <dbReference type="Proteomes" id="UP000240883"/>
    </source>
</evidence>